<dbReference type="RefSeq" id="WP_082148596.1">
    <property type="nucleotide sequence ID" value="NZ_JYLD01000001.1"/>
</dbReference>
<reference evidence="3 4" key="1">
    <citation type="submission" date="2019-10" db="EMBL/GenBank/DDBJ databases">
        <title>Evaluation of single-gene subtyping targets for Pseudomonas.</title>
        <authorList>
            <person name="Reichler S.J."/>
            <person name="Orsi R.H."/>
            <person name="Wiedmann M."/>
            <person name="Martin N.H."/>
            <person name="Murphy S.I."/>
        </authorList>
    </citation>
    <scope>NUCLEOTIDE SEQUENCE [LARGE SCALE GENOMIC DNA]</scope>
    <source>
        <strain evidence="2 4">FSL R10-3254</strain>
        <strain evidence="1 3">FSL R10-3257</strain>
    </source>
</reference>
<sequence>MARGYFIGLDDKTTCGGKVLESDPGITWNGIQHALEGHLVSCGQDGKAYPICGGVDGFISNGRRVAGTLDSRSGCPCQAELIASVTVHSYVSDSAPAFKGGLFAASQPMPATLSTTCDERFQLLNQRGLPLGQLGYAVLQNDHCMGYGTLDAQGHTCSCSSDGPEQLGIAINAPSPVME</sequence>
<evidence type="ECO:0000313" key="1">
    <source>
        <dbReference type="EMBL" id="MQT49218.1"/>
    </source>
</evidence>
<dbReference type="EMBL" id="WIWJ01000047">
    <property type="protein sequence ID" value="MQT49218.1"/>
    <property type="molecule type" value="Genomic_DNA"/>
</dbReference>
<evidence type="ECO:0000313" key="3">
    <source>
        <dbReference type="Proteomes" id="UP000441404"/>
    </source>
</evidence>
<gene>
    <name evidence="2" type="ORF">GHO39_17780</name>
    <name evidence="1" type="ORF">GHO40_21145</name>
</gene>
<evidence type="ECO:0000313" key="4">
    <source>
        <dbReference type="Proteomes" id="UP000489190"/>
    </source>
</evidence>
<dbReference type="AlphaFoldDB" id="A0A6A7YNH4"/>
<evidence type="ECO:0008006" key="5">
    <source>
        <dbReference type="Google" id="ProtNLM"/>
    </source>
</evidence>
<comment type="caution">
    <text evidence="2">The sequence shown here is derived from an EMBL/GenBank/DDBJ whole genome shotgun (WGS) entry which is preliminary data.</text>
</comment>
<dbReference type="CDD" id="cd14744">
    <property type="entry name" value="PAAR_CT_2"/>
    <property type="match status" value="1"/>
</dbReference>
<accession>A0A6A7YNH4</accession>
<dbReference type="EMBL" id="WIWI01000049">
    <property type="protein sequence ID" value="MQT90972.1"/>
    <property type="molecule type" value="Genomic_DNA"/>
</dbReference>
<dbReference type="Pfam" id="PF05488">
    <property type="entry name" value="PAAR_motif"/>
    <property type="match status" value="1"/>
</dbReference>
<evidence type="ECO:0000313" key="2">
    <source>
        <dbReference type="EMBL" id="MQT90972.1"/>
    </source>
</evidence>
<dbReference type="Proteomes" id="UP000441404">
    <property type="component" value="Unassembled WGS sequence"/>
</dbReference>
<dbReference type="OrthoDB" id="9204728at2"/>
<protein>
    <recommendedName>
        <fullName evidence="5">PAAR domain-containing protein</fullName>
    </recommendedName>
</protein>
<proteinExistence type="predicted"/>
<dbReference type="Proteomes" id="UP000489190">
    <property type="component" value="Unassembled WGS sequence"/>
</dbReference>
<name>A0A6A7YNH4_9PSED</name>
<dbReference type="InterPro" id="IPR008727">
    <property type="entry name" value="PAAR_motif"/>
</dbReference>
<organism evidence="2 4">
    <name type="scientific">Pseudomonas helleri</name>
    <dbReference type="NCBI Taxonomy" id="1608996"/>
    <lineage>
        <taxon>Bacteria</taxon>
        <taxon>Pseudomonadati</taxon>
        <taxon>Pseudomonadota</taxon>
        <taxon>Gammaproteobacteria</taxon>
        <taxon>Pseudomonadales</taxon>
        <taxon>Pseudomonadaceae</taxon>
        <taxon>Pseudomonas</taxon>
    </lineage>
</organism>